<dbReference type="eggNOG" id="COG4758">
    <property type="taxonomic scope" value="Bacteria"/>
</dbReference>
<feature type="transmembrane region" description="Helical" evidence="1">
    <location>
        <begin position="83"/>
        <end position="103"/>
    </location>
</feature>
<dbReference type="PANTHER" id="PTHR40763:SF5">
    <property type="entry name" value="MEMBRANE PROTEIN"/>
    <property type="match status" value="1"/>
</dbReference>
<evidence type="ECO:0000313" key="4">
    <source>
        <dbReference type="Proteomes" id="UP000014923"/>
    </source>
</evidence>
<feature type="transmembrane region" description="Helical" evidence="1">
    <location>
        <begin position="7"/>
        <end position="26"/>
    </location>
</feature>
<proteinExistence type="predicted"/>
<organism evidence="3 4">
    <name type="scientific">Thermobrachium celere DSM 8682</name>
    <dbReference type="NCBI Taxonomy" id="941824"/>
    <lineage>
        <taxon>Bacteria</taxon>
        <taxon>Bacillati</taxon>
        <taxon>Bacillota</taxon>
        <taxon>Clostridia</taxon>
        <taxon>Eubacteriales</taxon>
        <taxon>Clostridiaceae</taxon>
        <taxon>Thermobrachium</taxon>
    </lineage>
</organism>
<evidence type="ECO:0000313" key="3">
    <source>
        <dbReference type="EMBL" id="CDF57524.1"/>
    </source>
</evidence>
<feature type="transmembrane region" description="Helical" evidence="1">
    <location>
        <begin position="54"/>
        <end position="71"/>
    </location>
</feature>
<dbReference type="HOGENOM" id="CLU_075538_1_0_9"/>
<sequence length="220" mass="24808">MNGRRKMGLILIIMGILLILSQMKLIDFNSLIKVYWPSLIAIYGIYICIEQRRITSAGLSFVIIGLIVQLWHLDLLPGQFKQYLWPTILIIIGISLIFTQNVTSKKNNYREDRYLDYFAILSSLDTVNVSNDFRGGSITAIMGGAEVDLSQCNMQIESAQLILTAIMGGIEIKLPRDWRVVVTGIPILGGWENKTNTPYEYTKTLYIKCTAILGGIEIKN</sequence>
<dbReference type="PANTHER" id="PTHR40763">
    <property type="entry name" value="MEMBRANE PROTEIN-RELATED"/>
    <property type="match status" value="1"/>
</dbReference>
<name>R7RND5_9CLOT</name>
<dbReference type="AlphaFoldDB" id="R7RND5"/>
<evidence type="ECO:0000256" key="1">
    <source>
        <dbReference type="SAM" id="Phobius"/>
    </source>
</evidence>
<dbReference type="Proteomes" id="UP000014923">
    <property type="component" value="Unassembled WGS sequence"/>
</dbReference>
<dbReference type="InterPro" id="IPR054331">
    <property type="entry name" value="LiaF_TM"/>
</dbReference>
<protein>
    <recommendedName>
        <fullName evidence="2">LiaF transmembrane domain-containing protein</fullName>
    </recommendedName>
</protein>
<reference evidence="3" key="1">
    <citation type="submission" date="2013-03" db="EMBL/GenBank/DDBJ databases">
        <title>Draft genome sequence of the hydrogen-ethanol-producing anaerobic alkalithermophilic Caloramator celere.</title>
        <authorList>
            <person name="Ciranna A."/>
            <person name="Larjo A."/>
            <person name="Kivisto A."/>
            <person name="Santala V."/>
            <person name="Roos C."/>
            <person name="Karp M."/>
        </authorList>
    </citation>
    <scope>NUCLEOTIDE SEQUENCE [LARGE SCALE GENOMIC DNA]</scope>
    <source>
        <strain evidence="3">DSM 8682</strain>
    </source>
</reference>
<accession>R7RND5</accession>
<dbReference type="EMBL" id="CAVN010000088">
    <property type="protein sequence ID" value="CDF57524.1"/>
    <property type="molecule type" value="Genomic_DNA"/>
</dbReference>
<dbReference type="Pfam" id="PF22570">
    <property type="entry name" value="LiaF-TM"/>
    <property type="match status" value="1"/>
</dbReference>
<feature type="transmembrane region" description="Helical" evidence="1">
    <location>
        <begin position="32"/>
        <end position="49"/>
    </location>
</feature>
<evidence type="ECO:0000259" key="2">
    <source>
        <dbReference type="Pfam" id="PF22570"/>
    </source>
</evidence>
<keyword evidence="1" id="KW-0812">Transmembrane</keyword>
<dbReference type="RefSeq" id="WP_018660755.1">
    <property type="nucleotide sequence ID" value="NZ_HF952018.1"/>
</dbReference>
<keyword evidence="4" id="KW-1185">Reference proteome</keyword>
<dbReference type="OrthoDB" id="3636235at2"/>
<keyword evidence="1" id="KW-0472">Membrane</keyword>
<keyword evidence="1" id="KW-1133">Transmembrane helix</keyword>
<gene>
    <name evidence="3" type="ORF">TCEL_01438</name>
</gene>
<feature type="domain" description="LiaF transmembrane" evidence="2">
    <location>
        <begin position="7"/>
        <end position="102"/>
    </location>
</feature>
<comment type="caution">
    <text evidence="3">The sequence shown here is derived from an EMBL/GenBank/DDBJ whole genome shotgun (WGS) entry which is preliminary data.</text>
</comment>